<dbReference type="Pfam" id="PF00067">
    <property type="entry name" value="p450"/>
    <property type="match status" value="1"/>
</dbReference>
<evidence type="ECO:0000256" key="9">
    <source>
        <dbReference type="ARBA" id="ARBA00037909"/>
    </source>
</evidence>
<evidence type="ECO:0000256" key="2">
    <source>
        <dbReference type="ARBA" id="ARBA00004972"/>
    </source>
</evidence>
<dbReference type="PANTHER" id="PTHR46206">
    <property type="entry name" value="CYTOCHROME P450"/>
    <property type="match status" value="1"/>
</dbReference>
<keyword evidence="4 10" id="KW-0349">Heme</keyword>
<dbReference type="PRINTS" id="PR00465">
    <property type="entry name" value="EP450IV"/>
</dbReference>
<evidence type="ECO:0008006" key="13">
    <source>
        <dbReference type="Google" id="ProtNLM"/>
    </source>
</evidence>
<dbReference type="CDD" id="cd11041">
    <property type="entry name" value="CYP503A1-like"/>
    <property type="match status" value="1"/>
</dbReference>
<dbReference type="InterPro" id="IPR027417">
    <property type="entry name" value="P-loop_NTPase"/>
</dbReference>
<keyword evidence="7 10" id="KW-0408">Iron</keyword>
<evidence type="ECO:0000256" key="6">
    <source>
        <dbReference type="ARBA" id="ARBA00023002"/>
    </source>
</evidence>
<evidence type="ECO:0000256" key="1">
    <source>
        <dbReference type="ARBA" id="ARBA00001971"/>
    </source>
</evidence>
<keyword evidence="6" id="KW-0560">Oxidoreductase</keyword>
<gene>
    <name evidence="11" type="ORF">C2S_8547</name>
</gene>
<evidence type="ECO:0000256" key="3">
    <source>
        <dbReference type="ARBA" id="ARBA00010617"/>
    </source>
</evidence>
<dbReference type="InterPro" id="IPR040632">
    <property type="entry name" value="Sulfotransfer_4"/>
</dbReference>
<evidence type="ECO:0000313" key="12">
    <source>
        <dbReference type="Proteomes" id="UP000760494"/>
    </source>
</evidence>
<dbReference type="GO" id="GO:0004497">
    <property type="term" value="F:monooxygenase activity"/>
    <property type="evidence" value="ECO:0007669"/>
    <property type="project" value="UniProtKB-KW"/>
</dbReference>
<comment type="pathway">
    <text evidence="9">Plant hormone biosynthesis; gibberellin biosynthesis.</text>
</comment>
<comment type="caution">
    <text evidence="11">The sequence shown here is derived from an EMBL/GenBank/DDBJ whole genome shotgun (WGS) entry which is preliminary data.</text>
</comment>
<dbReference type="Pfam" id="PF17784">
    <property type="entry name" value="Sulfotransfer_4"/>
    <property type="match status" value="1"/>
</dbReference>
<name>A0A9Q9UDT9_FUSFU</name>
<dbReference type="GO" id="GO:0016705">
    <property type="term" value="F:oxidoreductase activity, acting on paired donors, with incorporation or reduction of molecular oxygen"/>
    <property type="evidence" value="ECO:0007669"/>
    <property type="project" value="InterPro"/>
</dbReference>
<dbReference type="InterPro" id="IPR001128">
    <property type="entry name" value="Cyt_P450"/>
</dbReference>
<dbReference type="Proteomes" id="UP000760494">
    <property type="component" value="Unassembled WGS sequence"/>
</dbReference>
<comment type="pathway">
    <text evidence="2">Hormone biosynthesis.</text>
</comment>
<dbReference type="InterPro" id="IPR036396">
    <property type="entry name" value="Cyt_P450_sf"/>
</dbReference>
<dbReference type="InterPro" id="IPR002403">
    <property type="entry name" value="Cyt_P450_E_grp-IV"/>
</dbReference>
<evidence type="ECO:0000256" key="10">
    <source>
        <dbReference type="PIRSR" id="PIRSR602403-1"/>
    </source>
</evidence>
<dbReference type="Gene3D" id="1.10.630.10">
    <property type="entry name" value="Cytochrome P450"/>
    <property type="match status" value="1"/>
</dbReference>
<evidence type="ECO:0000256" key="5">
    <source>
        <dbReference type="ARBA" id="ARBA00022723"/>
    </source>
</evidence>
<dbReference type="Gene3D" id="3.40.50.300">
    <property type="entry name" value="P-loop containing nucleotide triphosphate hydrolases"/>
    <property type="match status" value="1"/>
</dbReference>
<organism evidence="11 12">
    <name type="scientific">Fusarium fujikuroi</name>
    <name type="common">Bakanae and foot rot disease fungus</name>
    <name type="synonym">Gibberella fujikuroi</name>
    <dbReference type="NCBI Taxonomy" id="5127"/>
    <lineage>
        <taxon>Eukaryota</taxon>
        <taxon>Fungi</taxon>
        <taxon>Dikarya</taxon>
        <taxon>Ascomycota</taxon>
        <taxon>Pezizomycotina</taxon>
        <taxon>Sordariomycetes</taxon>
        <taxon>Hypocreomycetidae</taxon>
        <taxon>Hypocreales</taxon>
        <taxon>Nectriaceae</taxon>
        <taxon>Fusarium</taxon>
        <taxon>Fusarium fujikuroi species complex</taxon>
    </lineage>
</organism>
<feature type="binding site" description="axial binding residue" evidence="10">
    <location>
        <position position="470"/>
    </location>
    <ligand>
        <name>heme</name>
        <dbReference type="ChEBI" id="CHEBI:30413"/>
    </ligand>
    <ligandPart>
        <name>Fe</name>
        <dbReference type="ChEBI" id="CHEBI:18248"/>
    </ligandPart>
</feature>
<comment type="similarity">
    <text evidence="3">Belongs to the cytochrome P450 family.</text>
</comment>
<dbReference type="GO" id="GO:0005506">
    <property type="term" value="F:iron ion binding"/>
    <property type="evidence" value="ECO:0007669"/>
    <property type="project" value="InterPro"/>
</dbReference>
<accession>A0A9Q9UDT9</accession>
<evidence type="ECO:0000313" key="11">
    <source>
        <dbReference type="EMBL" id="VTT72363.1"/>
    </source>
</evidence>
<evidence type="ECO:0000256" key="8">
    <source>
        <dbReference type="ARBA" id="ARBA00023033"/>
    </source>
</evidence>
<dbReference type="SUPFAM" id="SSF48264">
    <property type="entry name" value="Cytochrome P450"/>
    <property type="match status" value="1"/>
</dbReference>
<dbReference type="EMBL" id="CABFJX010000335">
    <property type="protein sequence ID" value="VTT72363.1"/>
    <property type="molecule type" value="Genomic_DNA"/>
</dbReference>
<dbReference type="GO" id="GO:0020037">
    <property type="term" value="F:heme binding"/>
    <property type="evidence" value="ECO:0007669"/>
    <property type="project" value="InterPro"/>
</dbReference>
<dbReference type="SUPFAM" id="SSF52540">
    <property type="entry name" value="P-loop containing nucleoside triphosphate hydrolases"/>
    <property type="match status" value="1"/>
</dbReference>
<keyword evidence="5 10" id="KW-0479">Metal-binding</keyword>
<keyword evidence="8" id="KW-0503">Monooxygenase</keyword>
<dbReference type="InterPro" id="IPR017972">
    <property type="entry name" value="Cyt_P450_CS"/>
</dbReference>
<evidence type="ECO:0000256" key="7">
    <source>
        <dbReference type="ARBA" id="ARBA00023004"/>
    </source>
</evidence>
<evidence type="ECO:0000256" key="4">
    <source>
        <dbReference type="ARBA" id="ARBA00022617"/>
    </source>
</evidence>
<dbReference type="PANTHER" id="PTHR46206:SF2">
    <property type="entry name" value="CYTOCHROME P450 MONOOXYGENASE AUSG-RELATED"/>
    <property type="match status" value="1"/>
</dbReference>
<reference evidence="11" key="1">
    <citation type="submission" date="2019-05" db="EMBL/GenBank/DDBJ databases">
        <authorList>
            <person name="Piombo E."/>
        </authorList>
    </citation>
    <scope>NUCLEOTIDE SEQUENCE</scope>
    <source>
        <strain evidence="11">C2S</strain>
    </source>
</reference>
<dbReference type="PROSITE" id="PS00086">
    <property type="entry name" value="CYTOCHROME_P450"/>
    <property type="match status" value="1"/>
</dbReference>
<dbReference type="AlphaFoldDB" id="A0A9Q9UDT9"/>
<protein>
    <recommendedName>
        <fullName evidence="13">Cytochrome P450</fullName>
    </recommendedName>
</protein>
<sequence length="874" mass="99752">MNHTGSTESFHLGKESYSLDLTTEAAKILAMLSQDKDTTAIICSILVVALTSWYLASQRSQYPLINPRGAFQFTHGKVKQHFIHNGRQLLEYGLKKYNGRPFRIMTDHGMMTVLNPKYTDELRNIPQLNHARAIAKFVNSHLPGYEPFHTFGYGGDIIQDVIKLKVTPALGQLTHALSEETSFMLRSSWTDNTDWHKIHVHSNLLRAVAQVSSRVFLGDKLCRDPELLRITTTYTHSLTMTVGKLNAWPAILRRIVQMFLPHTRELQQSVKDAQVLIGGLVKEREAMRAKGDLTEYADVLEWLPQIAKGRSYDPALVQLALSFVAIHTTADMVGQLLFDLIQHPQYVQQLRDEIISVLQEGGWKKNSLYNMKRLDSFMKESLRIRPINQTTIQRIAEVPITLSDGTKISQNTLSIVPLVRHWDPEYYQDPNTFDAFRFYNARQEEGKENKSQFVSTSPEYLSFGHGLHACPGRFFASNEIKIIMCHILLKYEWRLVEGAKSPQTLKHGFSLVADPFSCLEIRRRQEEAFHTAFPIYLSLKPKRRLITEQQSKPITHTPTMSAAPPSLGKLATIPESEHSGPPQVISVGLWRMGTASMAAAYDILGLRPHHALDMVDQPEQWKLFEAAADGTFPDPRTGKLRRPPFSRQEWDQIYGKYGAITELGSAFAEQLIAAYPEAKVVICRRDYDKWWLSFREGIVLPLYSAKLRFVIYTISFLLGRRGGHAMIKTTEGFFRSYSVQDFDANTEAVYDEYFKRIDELLPPERKLVYQLGQGWELLCEFLDKPVPGVEFPRINEAKALKEHQKAAMERWLTASWKAVKPWLIGALGLGIAVVVARKNFLVRFETKAGNYNRGTEYDKMGKVIERYKILKGDM</sequence>
<comment type="cofactor">
    <cofactor evidence="1 10">
        <name>heme</name>
        <dbReference type="ChEBI" id="CHEBI:30413"/>
    </cofactor>
</comment>
<proteinExistence type="inferred from homology"/>